<name>A0A1E7F2H1_9STRA</name>
<keyword evidence="4" id="KW-1185">Reference proteome</keyword>
<keyword evidence="2" id="KW-0812">Transmembrane</keyword>
<sequence>MGNNNDNKGIIVVSAMEATWTPNEDDGPAMPLSMNQRQQLVQLQQAIQNAPDPSGTLEQVAESNGMSANDLYQMIEKNAQDLQQDPQLLSELQSFASQSSTGNSLPKIMFRIVASLGIAIRQIAKQNPRTFTMTALIGLLMFYSLLAIPRTGIHISSGRSLLLSSGPTTVFAPPDRYVHKLIGKTAYASMKKSSPPRLSIQTLKKDWDDLLIPMRRELIATGLNENDGDENDDNAMTLNGKVEVHKLSRKNELRQAVTAQFVLSPDKLLEEFPLGETKEEIIAERDTIVDMLYTNAVNILSERNILEFSSLNSKQRLRNICGDGSVDTDKDLGVIVVPGLGNFGRHGLVYWMATSQTTQQSATSPSSSSTLTLTTLKGKGYFDGQIHIDVNKIPNHDGMLLVQVSLAVPKGGRKIPKKIGERLVEEMARSIIQSSSRKSQQRLARQSQGKRFKESGNRRANDKRNTRFDRERLMEEMAVDRRRRWQKKNPDAGRYRPSGDRMRSPHNC</sequence>
<reference evidence="3 4" key="1">
    <citation type="submission" date="2016-09" db="EMBL/GenBank/DDBJ databases">
        <title>Extensive genetic diversity and differential bi-allelic expression allows diatom success in the polar Southern Ocean.</title>
        <authorList>
            <consortium name="DOE Joint Genome Institute"/>
            <person name="Mock T."/>
            <person name="Otillar R.P."/>
            <person name="Strauss J."/>
            <person name="Dupont C."/>
            <person name="Frickenhaus S."/>
            <person name="Maumus F."/>
            <person name="Mcmullan M."/>
            <person name="Sanges R."/>
            <person name="Schmutz J."/>
            <person name="Toseland A."/>
            <person name="Valas R."/>
            <person name="Veluchamy A."/>
            <person name="Ward B.J."/>
            <person name="Allen A."/>
            <person name="Barry K."/>
            <person name="Falciatore A."/>
            <person name="Ferrante M."/>
            <person name="Fortunato A.E."/>
            <person name="Gloeckner G."/>
            <person name="Gruber A."/>
            <person name="Hipkin R."/>
            <person name="Janech M."/>
            <person name="Kroth P."/>
            <person name="Leese F."/>
            <person name="Lindquist E."/>
            <person name="Lyon B.R."/>
            <person name="Martin J."/>
            <person name="Mayer C."/>
            <person name="Parker M."/>
            <person name="Quesneville H."/>
            <person name="Raymond J."/>
            <person name="Uhlig C."/>
            <person name="Valentin K.U."/>
            <person name="Worden A.Z."/>
            <person name="Armbrust E.V."/>
            <person name="Bowler C."/>
            <person name="Green B."/>
            <person name="Moulton V."/>
            <person name="Van Oosterhout C."/>
            <person name="Grigoriev I."/>
        </authorList>
    </citation>
    <scope>NUCLEOTIDE SEQUENCE [LARGE SCALE GENOMIC DNA]</scope>
    <source>
        <strain evidence="3 4">CCMP1102</strain>
    </source>
</reference>
<protein>
    <submittedName>
        <fullName evidence="3">Uncharacterized protein</fullName>
    </submittedName>
</protein>
<dbReference type="AlphaFoldDB" id="A0A1E7F2H1"/>
<dbReference type="OrthoDB" id="46294at2759"/>
<evidence type="ECO:0000313" key="3">
    <source>
        <dbReference type="EMBL" id="OEU12329.1"/>
    </source>
</evidence>
<feature type="transmembrane region" description="Helical" evidence="2">
    <location>
        <begin position="130"/>
        <end position="149"/>
    </location>
</feature>
<keyword evidence="2" id="KW-0472">Membrane</keyword>
<feature type="region of interest" description="Disordered" evidence="1">
    <location>
        <begin position="431"/>
        <end position="508"/>
    </location>
</feature>
<evidence type="ECO:0000256" key="2">
    <source>
        <dbReference type="SAM" id="Phobius"/>
    </source>
</evidence>
<feature type="compositionally biased region" description="Low complexity" evidence="1">
    <location>
        <begin position="431"/>
        <end position="447"/>
    </location>
</feature>
<feature type="compositionally biased region" description="Basic and acidic residues" evidence="1">
    <location>
        <begin position="451"/>
        <end position="480"/>
    </location>
</feature>
<gene>
    <name evidence="3" type="ORF">FRACYDRAFT_244589</name>
</gene>
<evidence type="ECO:0000256" key="1">
    <source>
        <dbReference type="SAM" id="MobiDB-lite"/>
    </source>
</evidence>
<dbReference type="KEGG" id="fcy:FRACYDRAFT_244589"/>
<evidence type="ECO:0000313" key="4">
    <source>
        <dbReference type="Proteomes" id="UP000095751"/>
    </source>
</evidence>
<keyword evidence="2" id="KW-1133">Transmembrane helix</keyword>
<organism evidence="3 4">
    <name type="scientific">Fragilariopsis cylindrus CCMP1102</name>
    <dbReference type="NCBI Taxonomy" id="635003"/>
    <lineage>
        <taxon>Eukaryota</taxon>
        <taxon>Sar</taxon>
        <taxon>Stramenopiles</taxon>
        <taxon>Ochrophyta</taxon>
        <taxon>Bacillariophyta</taxon>
        <taxon>Bacillariophyceae</taxon>
        <taxon>Bacillariophycidae</taxon>
        <taxon>Bacillariales</taxon>
        <taxon>Bacillariaceae</taxon>
        <taxon>Fragilariopsis</taxon>
    </lineage>
</organism>
<dbReference type="EMBL" id="KV784365">
    <property type="protein sequence ID" value="OEU12329.1"/>
    <property type="molecule type" value="Genomic_DNA"/>
</dbReference>
<dbReference type="Proteomes" id="UP000095751">
    <property type="component" value="Unassembled WGS sequence"/>
</dbReference>
<feature type="compositionally biased region" description="Basic and acidic residues" evidence="1">
    <location>
        <begin position="488"/>
        <end position="508"/>
    </location>
</feature>
<dbReference type="InParanoid" id="A0A1E7F2H1"/>
<accession>A0A1E7F2H1</accession>
<proteinExistence type="predicted"/>